<evidence type="ECO:0000313" key="1">
    <source>
        <dbReference type="EnsemblPlants" id="EMT00943"/>
    </source>
</evidence>
<dbReference type="EnsemblPlants" id="EMT00943">
    <property type="protein sequence ID" value="EMT00943"/>
    <property type="gene ID" value="F775_24714"/>
</dbReference>
<dbReference type="AlphaFoldDB" id="N1QQ31"/>
<proteinExistence type="predicted"/>
<organism evidence="1">
    <name type="scientific">Aegilops tauschii</name>
    <name type="common">Tausch's goatgrass</name>
    <name type="synonym">Aegilops squarrosa</name>
    <dbReference type="NCBI Taxonomy" id="37682"/>
    <lineage>
        <taxon>Eukaryota</taxon>
        <taxon>Viridiplantae</taxon>
        <taxon>Streptophyta</taxon>
        <taxon>Embryophyta</taxon>
        <taxon>Tracheophyta</taxon>
        <taxon>Spermatophyta</taxon>
        <taxon>Magnoliopsida</taxon>
        <taxon>Liliopsida</taxon>
        <taxon>Poales</taxon>
        <taxon>Poaceae</taxon>
        <taxon>BOP clade</taxon>
        <taxon>Pooideae</taxon>
        <taxon>Triticodae</taxon>
        <taxon>Triticeae</taxon>
        <taxon>Triticinae</taxon>
        <taxon>Aegilops</taxon>
    </lineage>
</organism>
<reference evidence="1" key="1">
    <citation type="submission" date="2015-06" db="UniProtKB">
        <authorList>
            <consortium name="EnsemblPlants"/>
        </authorList>
    </citation>
    <scope>IDENTIFICATION</scope>
</reference>
<sequence>MTPAVGCLETTPADGDRVGFDLFIFPLCESESPFHMAPEPDDRSYPDAGDPLFAGRQIHGGASEADLMGHSIIPNNEHIPDAATDPKYGTHWINNASATLRGVNTCAYGPALNPDVPTDDSENIIVVPGWKKRRILLHDDTGAHVGASYKKANDGRLVMQGGFRKYVDQLELKEDDLVVHGCTLDCCNMCQAHFLSCEFANPMIDNISELRQMKLLQNVPSIARTRSLPIP</sequence>
<protein>
    <submittedName>
        <fullName evidence="1">Uncharacterized protein</fullName>
    </submittedName>
</protein>
<accession>N1QQ31</accession>
<name>N1QQ31_AEGTA</name>